<feature type="domain" description="C2H2-type" evidence="3">
    <location>
        <begin position="98"/>
        <end position="126"/>
    </location>
</feature>
<accession>A0A225WI26</accession>
<dbReference type="SMART" id="SM00397">
    <property type="entry name" value="t_SNARE"/>
    <property type="match status" value="2"/>
</dbReference>
<dbReference type="PROSITE" id="PS50192">
    <property type="entry name" value="T_SNARE"/>
    <property type="match status" value="1"/>
</dbReference>
<name>A0A225WI26_9STRA</name>
<dbReference type="EMBL" id="NBNE01000764">
    <property type="protein sequence ID" value="OWZ17373.1"/>
    <property type="molecule type" value="Genomic_DNA"/>
</dbReference>
<sequence length="364" mass="41388">MADQHEDSRHLEWQHRHTQALRDTAESLQMGRATAHTLSMQAEQLGRSERVLDETQATVDMSKRVLRGMTWSGWFYNKFSSAPQLSANKDPDEIAMGFICPECKVMFESPEQLAMHYASVHENRGETTQKLENWHNGQIRQQQQQSHAVENGIEDVHDKFLRDLEPQLAELKEQSLALGSALDTQNEQLDRLDSKIGRVHHDMKRVGIQATKLAGKRVPVVYRFRCAFQEVQTGKFLRDVDGEALLSAAIVVEGCTFRAYTLGDDSDVWGFQSEKSSYFLGINRYGNLKVQGADFNSYEQFLVEFKSTTPLFCLSSYFGLGGWVVMKDPMSSDNFTIVRGTPENKPTAAHFRIVKLEDKNVRGM</sequence>
<keyword evidence="2" id="KW-0863">Zinc-finger</keyword>
<protein>
    <recommendedName>
        <fullName evidence="7">t-SNARE coiled-coil homology domain-containing protein</fullName>
    </recommendedName>
</protein>
<evidence type="ECO:0000313" key="5">
    <source>
        <dbReference type="EMBL" id="OWZ17373.1"/>
    </source>
</evidence>
<evidence type="ECO:0000313" key="6">
    <source>
        <dbReference type="Proteomes" id="UP000198211"/>
    </source>
</evidence>
<evidence type="ECO:0000259" key="4">
    <source>
        <dbReference type="PROSITE" id="PS50192"/>
    </source>
</evidence>
<dbReference type="GO" id="GO:0008270">
    <property type="term" value="F:zinc ion binding"/>
    <property type="evidence" value="ECO:0007669"/>
    <property type="project" value="UniProtKB-KW"/>
</dbReference>
<feature type="domain" description="T-SNARE coiled-coil homology" evidence="4">
    <location>
        <begin position="151"/>
        <end position="213"/>
    </location>
</feature>
<dbReference type="Proteomes" id="UP000198211">
    <property type="component" value="Unassembled WGS sequence"/>
</dbReference>
<organism evidence="5 6">
    <name type="scientific">Phytophthora megakarya</name>
    <dbReference type="NCBI Taxonomy" id="4795"/>
    <lineage>
        <taxon>Eukaryota</taxon>
        <taxon>Sar</taxon>
        <taxon>Stramenopiles</taxon>
        <taxon>Oomycota</taxon>
        <taxon>Peronosporomycetes</taxon>
        <taxon>Peronosporales</taxon>
        <taxon>Peronosporaceae</taxon>
        <taxon>Phytophthora</taxon>
    </lineage>
</organism>
<keyword evidence="2" id="KW-0479">Metal-binding</keyword>
<dbReference type="Gene3D" id="1.20.5.110">
    <property type="match status" value="2"/>
</dbReference>
<dbReference type="InterPro" id="IPR000727">
    <property type="entry name" value="T_SNARE_dom"/>
</dbReference>
<keyword evidence="2" id="KW-0862">Zinc</keyword>
<dbReference type="PROSITE" id="PS50157">
    <property type="entry name" value="ZINC_FINGER_C2H2_2"/>
    <property type="match status" value="1"/>
</dbReference>
<comment type="similarity">
    <text evidence="1">Belongs to the SNAP-25 family.</text>
</comment>
<comment type="caution">
    <text evidence="5">The sequence shown here is derived from an EMBL/GenBank/DDBJ whole genome shotgun (WGS) entry which is preliminary data.</text>
</comment>
<evidence type="ECO:0008006" key="7">
    <source>
        <dbReference type="Google" id="ProtNLM"/>
    </source>
</evidence>
<evidence type="ECO:0000259" key="3">
    <source>
        <dbReference type="PROSITE" id="PS50157"/>
    </source>
</evidence>
<evidence type="ECO:0000256" key="2">
    <source>
        <dbReference type="PROSITE-ProRule" id="PRU00042"/>
    </source>
</evidence>
<reference evidence="6" key="1">
    <citation type="submission" date="2017-03" db="EMBL/GenBank/DDBJ databases">
        <title>Phytopthora megakarya and P. palmivora, two closely related causual agents of cacao black pod achieved similar genome size and gene model numbers by different mechanisms.</title>
        <authorList>
            <person name="Ali S."/>
            <person name="Shao J."/>
            <person name="Larry D.J."/>
            <person name="Kronmiller B."/>
            <person name="Shen D."/>
            <person name="Strem M.D."/>
            <person name="Melnick R.L."/>
            <person name="Guiltinan M.J."/>
            <person name="Tyler B.M."/>
            <person name="Meinhardt L.W."/>
            <person name="Bailey B.A."/>
        </authorList>
    </citation>
    <scope>NUCLEOTIDE SEQUENCE [LARGE SCALE GENOMIC DNA]</scope>
    <source>
        <strain evidence="6">zdho120</strain>
    </source>
</reference>
<keyword evidence="6" id="KW-1185">Reference proteome</keyword>
<dbReference type="PANTHER" id="PTHR19305:SF9">
    <property type="entry name" value="SYNAPTOSOMAL-ASSOCIATED PROTEIN 29"/>
    <property type="match status" value="1"/>
</dbReference>
<proteinExistence type="inferred from homology"/>
<dbReference type="GO" id="GO:0005886">
    <property type="term" value="C:plasma membrane"/>
    <property type="evidence" value="ECO:0007669"/>
    <property type="project" value="TreeGrafter"/>
</dbReference>
<gene>
    <name evidence="5" type="ORF">PHMEG_0008693</name>
</gene>
<dbReference type="PANTHER" id="PTHR19305">
    <property type="entry name" value="SYNAPTOSOMAL ASSOCIATED PROTEIN"/>
    <property type="match status" value="1"/>
</dbReference>
<dbReference type="AlphaFoldDB" id="A0A225WI26"/>
<dbReference type="InterPro" id="IPR013087">
    <property type="entry name" value="Znf_C2H2_type"/>
</dbReference>
<dbReference type="SUPFAM" id="SSF58038">
    <property type="entry name" value="SNARE fusion complex"/>
    <property type="match status" value="2"/>
</dbReference>
<dbReference type="OrthoDB" id="19261at2759"/>
<dbReference type="SMART" id="SM00355">
    <property type="entry name" value="ZnF_C2H2"/>
    <property type="match status" value="1"/>
</dbReference>
<dbReference type="PROSITE" id="PS00028">
    <property type="entry name" value="ZINC_FINGER_C2H2_1"/>
    <property type="match status" value="1"/>
</dbReference>
<evidence type="ECO:0000256" key="1">
    <source>
        <dbReference type="ARBA" id="ARBA00009480"/>
    </source>
</evidence>